<feature type="repeat" description="ANK" evidence="3">
    <location>
        <begin position="811"/>
        <end position="843"/>
    </location>
</feature>
<dbReference type="Gene3D" id="1.25.40.20">
    <property type="entry name" value="Ankyrin repeat-containing domain"/>
    <property type="match status" value="4"/>
</dbReference>
<dbReference type="InterPro" id="IPR002110">
    <property type="entry name" value="Ankyrin_rpt"/>
</dbReference>
<dbReference type="SUPFAM" id="SSF48403">
    <property type="entry name" value="Ankyrin repeat"/>
    <property type="match status" value="1"/>
</dbReference>
<comment type="caution">
    <text evidence="6">The sequence shown here is derived from an EMBL/GenBank/DDBJ whole genome shotgun (WGS) entry which is preliminary data.</text>
</comment>
<dbReference type="Pfam" id="PF00023">
    <property type="entry name" value="Ank"/>
    <property type="match status" value="2"/>
</dbReference>
<dbReference type="SUPFAM" id="SSF52540">
    <property type="entry name" value="P-loop containing nucleoside triphosphate hydrolases"/>
    <property type="match status" value="1"/>
</dbReference>
<dbReference type="Pfam" id="PF22939">
    <property type="entry name" value="WHD_GPIID"/>
    <property type="match status" value="1"/>
</dbReference>
<reference evidence="6" key="1">
    <citation type="submission" date="2022-12" db="EMBL/GenBank/DDBJ databases">
        <authorList>
            <person name="Petersen C."/>
        </authorList>
    </citation>
    <scope>NUCLEOTIDE SEQUENCE</scope>
    <source>
        <strain evidence="6">IBT 29677</strain>
    </source>
</reference>
<dbReference type="InterPro" id="IPR054471">
    <property type="entry name" value="GPIID_WHD"/>
</dbReference>
<dbReference type="InterPro" id="IPR027417">
    <property type="entry name" value="P-loop_NTPase"/>
</dbReference>
<dbReference type="RefSeq" id="XP_056485664.1">
    <property type="nucleotide sequence ID" value="XM_056635044.1"/>
</dbReference>
<dbReference type="GeneID" id="81374024"/>
<keyword evidence="7" id="KW-1185">Reference proteome</keyword>
<accession>A0A9W9VR93</accession>
<dbReference type="InterPro" id="IPR036770">
    <property type="entry name" value="Ankyrin_rpt-contain_sf"/>
</dbReference>
<feature type="domain" description="GPI inositol-deacylase winged helix" evidence="4">
    <location>
        <begin position="305"/>
        <end position="399"/>
    </location>
</feature>
<dbReference type="GO" id="GO:0005737">
    <property type="term" value="C:cytoplasm"/>
    <property type="evidence" value="ECO:0007669"/>
    <property type="project" value="TreeGrafter"/>
</dbReference>
<keyword evidence="2 3" id="KW-0040">ANK repeat</keyword>
<dbReference type="InterPro" id="IPR056884">
    <property type="entry name" value="NPHP3-like_N"/>
</dbReference>
<feature type="repeat" description="ANK" evidence="3">
    <location>
        <begin position="745"/>
        <end position="777"/>
    </location>
</feature>
<name>A0A9W9VR93_9EURO</name>
<dbReference type="Proteomes" id="UP001147747">
    <property type="component" value="Unassembled WGS sequence"/>
</dbReference>
<dbReference type="PANTHER" id="PTHR24198">
    <property type="entry name" value="ANKYRIN REPEAT AND PROTEIN KINASE DOMAIN-CONTAINING PROTEIN"/>
    <property type="match status" value="1"/>
</dbReference>
<dbReference type="Pfam" id="PF12796">
    <property type="entry name" value="Ank_2"/>
    <property type="match status" value="3"/>
</dbReference>
<gene>
    <name evidence="6" type="ORF">N7509_010407</name>
</gene>
<feature type="repeat" description="ANK" evidence="3">
    <location>
        <begin position="646"/>
        <end position="678"/>
    </location>
</feature>
<proteinExistence type="predicted"/>
<evidence type="ECO:0000259" key="4">
    <source>
        <dbReference type="Pfam" id="PF22939"/>
    </source>
</evidence>
<feature type="repeat" description="ANK" evidence="3">
    <location>
        <begin position="548"/>
        <end position="580"/>
    </location>
</feature>
<feature type="domain" description="Nephrocystin 3-like N-terminal" evidence="5">
    <location>
        <begin position="14"/>
        <end position="194"/>
    </location>
</feature>
<dbReference type="Pfam" id="PF24883">
    <property type="entry name" value="NPHP3_N"/>
    <property type="match status" value="1"/>
</dbReference>
<dbReference type="PROSITE" id="PS50088">
    <property type="entry name" value="ANK_REPEAT"/>
    <property type="match status" value="8"/>
</dbReference>
<feature type="repeat" description="ANK" evidence="3">
    <location>
        <begin position="617"/>
        <end position="645"/>
    </location>
</feature>
<evidence type="ECO:0000259" key="5">
    <source>
        <dbReference type="Pfam" id="PF24883"/>
    </source>
</evidence>
<evidence type="ECO:0000256" key="1">
    <source>
        <dbReference type="ARBA" id="ARBA00022737"/>
    </source>
</evidence>
<feature type="repeat" description="ANK" evidence="3">
    <location>
        <begin position="778"/>
        <end position="810"/>
    </location>
</feature>
<evidence type="ECO:0000256" key="3">
    <source>
        <dbReference type="PROSITE-ProRule" id="PRU00023"/>
    </source>
</evidence>
<evidence type="ECO:0000256" key="2">
    <source>
        <dbReference type="ARBA" id="ARBA00023043"/>
    </source>
</evidence>
<protein>
    <recommendedName>
        <fullName evidence="8">NACHT domain-containing protein</fullName>
    </recommendedName>
</protein>
<keyword evidence="1" id="KW-0677">Repeat</keyword>
<dbReference type="PROSITE" id="PS50297">
    <property type="entry name" value="ANK_REP_REGION"/>
    <property type="match status" value="7"/>
</dbReference>
<dbReference type="SMART" id="SM00248">
    <property type="entry name" value="ANK"/>
    <property type="match status" value="11"/>
</dbReference>
<sequence length="905" mass="99717">MLDRRDNIERHHTNTCQWILELDEYQSWRNQPCGLLWIKGKPGAGKSTLMRFLHDVLEEIQDGSQGSIRLDFFFSARGTDLQRTPLGMFRALLNQIFDRDATIRPQVREIYEQRCRQFGFASGEHKLEWPQPVLEEILASAILASASNQHITVFVDALDEAGAQSAQQIAVYFHRLVDRAAGKMLPLQVCISCRHYPITEIAQAIEIIVEDHNEEDIATYIKDTLLHTDVGGYDPSRKMKNLLAEELTQHSNRVFQWAHLMIPLIKQKMLEGESFKDIHHWIQEVPVGLEDVYMYILSNVITASNRHQSFLIFQWLCLAQRPLSTTEMRYALATKNVQFESSRSEYERIHSFVESDERMERRIKALTGGLAEIVSDGDWSGTIQVVHQSVNDFLRVKGLAFLYHRFNASTASTGMSGDIVLLKCQATLYRSCLLHFATICSNGAMVGFDSDSEESWDKLGEDYPFLGYATINLFNHAEKAAHSRGDLLQNEIYILQEIMAVWVQIYRYICGSRGLAIGTTVLHMAAAANLVDVMKSVLLLDVEIQDKEGNTPLHFAARVGNITAGKILHERGADRETKNHQGTTPLIEAASCGKLEFVKWLLDEGVEAETAGARGGALHAAAKEGHNLIVEILLGAGADPNAQADIQGNALQAAAYNGHSKTIKILLDAGADPNAQGEYGDALQSAVLGAENIEIIKLLLNFGVDPNAQAGPLGNALQNAAYMGNTEAVKVLLNAGADPNTQENSLGNALQNAAFNGHDEIIKILLKAGANHNAQGGKYGTALQVAAYMGNTEAVQILLHAGADPNAQGGEYDTALQNAAYMGHSKTIKILLNTGTDINVEGKYGTALQAAVTQKHVKAVKLLLEAGAKPTSHALWAARQGGESEIIKMLFDDEWFKSRCIARKC</sequence>
<dbReference type="PRINTS" id="PR01415">
    <property type="entry name" value="ANKYRIN"/>
</dbReference>
<dbReference type="Gene3D" id="3.40.50.300">
    <property type="entry name" value="P-loop containing nucleotide triphosphate hydrolases"/>
    <property type="match status" value="1"/>
</dbReference>
<organism evidence="6 7">
    <name type="scientific">Penicillium cosmopolitanum</name>
    <dbReference type="NCBI Taxonomy" id="1131564"/>
    <lineage>
        <taxon>Eukaryota</taxon>
        <taxon>Fungi</taxon>
        <taxon>Dikarya</taxon>
        <taxon>Ascomycota</taxon>
        <taxon>Pezizomycotina</taxon>
        <taxon>Eurotiomycetes</taxon>
        <taxon>Eurotiomycetidae</taxon>
        <taxon>Eurotiales</taxon>
        <taxon>Aspergillaceae</taxon>
        <taxon>Penicillium</taxon>
    </lineage>
</organism>
<feature type="repeat" description="ANK" evidence="3">
    <location>
        <begin position="715"/>
        <end position="744"/>
    </location>
</feature>
<evidence type="ECO:0008006" key="8">
    <source>
        <dbReference type="Google" id="ProtNLM"/>
    </source>
</evidence>
<evidence type="ECO:0000313" key="7">
    <source>
        <dbReference type="Proteomes" id="UP001147747"/>
    </source>
</evidence>
<dbReference type="EMBL" id="JAPZBU010000009">
    <property type="protein sequence ID" value="KAJ5387866.1"/>
    <property type="molecule type" value="Genomic_DNA"/>
</dbReference>
<dbReference type="OrthoDB" id="194358at2759"/>
<feature type="repeat" description="ANK" evidence="3">
    <location>
        <begin position="581"/>
        <end position="613"/>
    </location>
</feature>
<evidence type="ECO:0000313" key="6">
    <source>
        <dbReference type="EMBL" id="KAJ5387866.1"/>
    </source>
</evidence>
<dbReference type="AlphaFoldDB" id="A0A9W9VR93"/>
<dbReference type="PANTHER" id="PTHR24198:SF165">
    <property type="entry name" value="ANKYRIN REPEAT-CONTAINING PROTEIN-RELATED"/>
    <property type="match status" value="1"/>
</dbReference>
<reference evidence="6" key="2">
    <citation type="journal article" date="2023" name="IMA Fungus">
        <title>Comparative genomic study of the Penicillium genus elucidates a diverse pangenome and 15 lateral gene transfer events.</title>
        <authorList>
            <person name="Petersen C."/>
            <person name="Sorensen T."/>
            <person name="Nielsen M.R."/>
            <person name="Sondergaard T.E."/>
            <person name="Sorensen J.L."/>
            <person name="Fitzpatrick D.A."/>
            <person name="Frisvad J.C."/>
            <person name="Nielsen K.L."/>
        </authorList>
    </citation>
    <scope>NUCLEOTIDE SEQUENCE</scope>
    <source>
        <strain evidence="6">IBT 29677</strain>
    </source>
</reference>